<feature type="chain" id="PRO_5020321169" evidence="1">
    <location>
        <begin position="21"/>
        <end position="490"/>
    </location>
</feature>
<name>A0A4P9ZQ88_9FUNG</name>
<gene>
    <name evidence="2" type="ORF">BJ085DRAFT_29180</name>
</gene>
<protein>
    <submittedName>
        <fullName evidence="2">Uncharacterized protein</fullName>
    </submittedName>
</protein>
<keyword evidence="1" id="KW-0732">Signal</keyword>
<keyword evidence="3" id="KW-1185">Reference proteome</keyword>
<evidence type="ECO:0000313" key="2">
    <source>
        <dbReference type="EMBL" id="RKP35435.1"/>
    </source>
</evidence>
<evidence type="ECO:0000256" key="1">
    <source>
        <dbReference type="SAM" id="SignalP"/>
    </source>
</evidence>
<dbReference type="Proteomes" id="UP000268162">
    <property type="component" value="Unassembled WGS sequence"/>
</dbReference>
<dbReference type="EMBL" id="ML002871">
    <property type="protein sequence ID" value="RKP35435.1"/>
    <property type="molecule type" value="Genomic_DNA"/>
</dbReference>
<sequence>MRGPSFLNLLWSFCLGAVLAAAPPPRLESLSTEINQLIFDRLAWKDKFNLGLISRPLAIQSVYSGMYEVERAWGIIDAYSSVWMKPINGADELAGQLFEQLMPLFGPLIEPVFLTKLTTVDMWRAGLNPTGTHLDRSSRLGFPSWSFQNWMENSGINFQIPSHYTLSYTPDDSEVNDPGHETLALRSSQLAPLQPLLQAAHKARPFQDELKMIQAQAREVTVAHLETAGTLSVFLPIVSEIRLGRLDRSMALTRYLRSPLFAKGAGKHWYQFVPIPYWQFAVKFFLPITGDDGYGQFWIAHSTELKFMRDIFPEVFADTVIRMVVLTLVYYKDTVGLETYLESLGSTLYRQLHLEGLALAASAQWNSVDILNVMLPRVSSTEQALIRHCANLYGWDQVDVNLPRDGAKGNTDFFGSSESNWSQGAQCPITVPDYMPVHLDAQGRFSLRLYPNLNTAKRSEPLRPKSKAETQEFLNQLDRLLRGQPLDTDE</sequence>
<evidence type="ECO:0000313" key="3">
    <source>
        <dbReference type="Proteomes" id="UP000268162"/>
    </source>
</evidence>
<feature type="signal peptide" evidence="1">
    <location>
        <begin position="1"/>
        <end position="20"/>
    </location>
</feature>
<dbReference type="AlphaFoldDB" id="A0A4P9ZQ88"/>
<accession>A0A4P9ZQ88</accession>
<organism evidence="2 3">
    <name type="scientific">Dimargaris cristalligena</name>
    <dbReference type="NCBI Taxonomy" id="215637"/>
    <lineage>
        <taxon>Eukaryota</taxon>
        <taxon>Fungi</taxon>
        <taxon>Fungi incertae sedis</taxon>
        <taxon>Zoopagomycota</taxon>
        <taxon>Kickxellomycotina</taxon>
        <taxon>Dimargaritomycetes</taxon>
        <taxon>Dimargaritales</taxon>
        <taxon>Dimargaritaceae</taxon>
        <taxon>Dimargaris</taxon>
    </lineage>
</organism>
<reference evidence="3" key="1">
    <citation type="journal article" date="2018" name="Nat. Microbiol.">
        <title>Leveraging single-cell genomics to expand the fungal tree of life.</title>
        <authorList>
            <person name="Ahrendt S.R."/>
            <person name="Quandt C.A."/>
            <person name="Ciobanu D."/>
            <person name="Clum A."/>
            <person name="Salamov A."/>
            <person name="Andreopoulos B."/>
            <person name="Cheng J.F."/>
            <person name="Woyke T."/>
            <person name="Pelin A."/>
            <person name="Henrissat B."/>
            <person name="Reynolds N.K."/>
            <person name="Benny G.L."/>
            <person name="Smith M.E."/>
            <person name="James T.Y."/>
            <person name="Grigoriev I.V."/>
        </authorList>
    </citation>
    <scope>NUCLEOTIDE SEQUENCE [LARGE SCALE GENOMIC DNA]</scope>
    <source>
        <strain evidence="3">RSA 468</strain>
    </source>
</reference>
<proteinExistence type="predicted"/>